<dbReference type="Proteomes" id="UP001626550">
    <property type="component" value="Unassembled WGS sequence"/>
</dbReference>
<evidence type="ECO:0000256" key="4">
    <source>
        <dbReference type="PROSITE-ProRule" id="PRU00125"/>
    </source>
</evidence>
<feature type="domain" description="LIM zinc-binding" evidence="5">
    <location>
        <begin position="101"/>
        <end position="147"/>
    </location>
</feature>
<sequence length="147" mass="16403">MYCQLNDPLMHLANLSHRYVDTDSEFALQLQLPNTSDLVESSTTTTTTTTTTEELLDSSSQNTADLSSSVSTHSLLEPKSLLDLATIKKQSKKQSTENDECLCQYCKRPVCVAGGEAFLLLNSWPWHPDCLSCSVCDENLQWEESCF</sequence>
<evidence type="ECO:0000313" key="6">
    <source>
        <dbReference type="EMBL" id="KAL3307494.1"/>
    </source>
</evidence>
<evidence type="ECO:0000256" key="2">
    <source>
        <dbReference type="ARBA" id="ARBA00022833"/>
    </source>
</evidence>
<dbReference type="GO" id="GO:0046872">
    <property type="term" value="F:metal ion binding"/>
    <property type="evidence" value="ECO:0007669"/>
    <property type="project" value="UniProtKB-KW"/>
</dbReference>
<name>A0ABD2PJW7_9PLAT</name>
<accession>A0ABD2PJW7</accession>
<dbReference type="Pfam" id="PF00412">
    <property type="entry name" value="LIM"/>
    <property type="match status" value="1"/>
</dbReference>
<dbReference type="PROSITE" id="PS00478">
    <property type="entry name" value="LIM_DOMAIN_1"/>
    <property type="match status" value="1"/>
</dbReference>
<keyword evidence="1 4" id="KW-0479">Metal-binding</keyword>
<dbReference type="AlphaFoldDB" id="A0ABD2PJW7"/>
<feature type="non-terminal residue" evidence="6">
    <location>
        <position position="147"/>
    </location>
</feature>
<reference evidence="6 7" key="1">
    <citation type="submission" date="2024-11" db="EMBL/GenBank/DDBJ databases">
        <title>Adaptive evolution of stress response genes in parasites aligns with host niche diversity.</title>
        <authorList>
            <person name="Hahn C."/>
            <person name="Resl P."/>
        </authorList>
    </citation>
    <scope>NUCLEOTIDE SEQUENCE [LARGE SCALE GENOMIC DNA]</scope>
    <source>
        <strain evidence="6">EGGRZ-B1_66</strain>
        <tissue evidence="6">Body</tissue>
    </source>
</reference>
<dbReference type="Gene3D" id="2.10.110.10">
    <property type="entry name" value="Cysteine Rich Protein"/>
    <property type="match status" value="1"/>
</dbReference>
<keyword evidence="2 4" id="KW-0862">Zinc</keyword>
<organism evidence="6 7">
    <name type="scientific">Cichlidogyrus casuarinus</name>
    <dbReference type="NCBI Taxonomy" id="1844966"/>
    <lineage>
        <taxon>Eukaryota</taxon>
        <taxon>Metazoa</taxon>
        <taxon>Spiralia</taxon>
        <taxon>Lophotrochozoa</taxon>
        <taxon>Platyhelminthes</taxon>
        <taxon>Monogenea</taxon>
        <taxon>Monopisthocotylea</taxon>
        <taxon>Dactylogyridea</taxon>
        <taxon>Ancyrocephalidae</taxon>
        <taxon>Cichlidogyrus</taxon>
    </lineage>
</organism>
<proteinExistence type="predicted"/>
<keyword evidence="3 4" id="KW-0440">LIM domain</keyword>
<evidence type="ECO:0000256" key="3">
    <source>
        <dbReference type="ARBA" id="ARBA00023038"/>
    </source>
</evidence>
<dbReference type="InterPro" id="IPR001781">
    <property type="entry name" value="Znf_LIM"/>
</dbReference>
<keyword evidence="7" id="KW-1185">Reference proteome</keyword>
<gene>
    <name evidence="6" type="ORF">Ciccas_013989</name>
</gene>
<evidence type="ECO:0000256" key="1">
    <source>
        <dbReference type="ARBA" id="ARBA00022723"/>
    </source>
</evidence>
<evidence type="ECO:0000313" key="7">
    <source>
        <dbReference type="Proteomes" id="UP001626550"/>
    </source>
</evidence>
<comment type="caution">
    <text evidence="6">The sequence shown here is derived from an EMBL/GenBank/DDBJ whole genome shotgun (WGS) entry which is preliminary data.</text>
</comment>
<protein>
    <recommendedName>
        <fullName evidence="5">LIM zinc-binding domain-containing protein</fullName>
    </recommendedName>
</protein>
<dbReference type="PROSITE" id="PS50023">
    <property type="entry name" value="LIM_DOMAIN_2"/>
    <property type="match status" value="1"/>
</dbReference>
<dbReference type="EMBL" id="JBJKFK010007221">
    <property type="protein sequence ID" value="KAL3307494.1"/>
    <property type="molecule type" value="Genomic_DNA"/>
</dbReference>
<evidence type="ECO:0000259" key="5">
    <source>
        <dbReference type="PROSITE" id="PS50023"/>
    </source>
</evidence>